<keyword evidence="1" id="KW-0813">Transport</keyword>
<dbReference type="InterPro" id="IPR050319">
    <property type="entry name" value="ABC_transp_ATP-bind"/>
</dbReference>
<evidence type="ECO:0000313" key="6">
    <source>
        <dbReference type="Proteomes" id="UP000260363"/>
    </source>
</evidence>
<evidence type="ECO:0000259" key="4">
    <source>
        <dbReference type="PROSITE" id="PS50893"/>
    </source>
</evidence>
<accession>A0A069ZPV9</accession>
<dbReference type="SUPFAM" id="SSF52540">
    <property type="entry name" value="P-loop containing nucleoside triphosphate hydrolases"/>
    <property type="match status" value="1"/>
</dbReference>
<evidence type="ECO:0000256" key="2">
    <source>
        <dbReference type="ARBA" id="ARBA00022741"/>
    </source>
</evidence>
<dbReference type="RefSeq" id="WP_010230536.1">
    <property type="nucleotide sequence ID" value="NZ_CP007217.1"/>
</dbReference>
<dbReference type="STRING" id="83560.NC80_02355"/>
<dbReference type="PROSITE" id="PS00211">
    <property type="entry name" value="ABC_TRANSPORTER_1"/>
    <property type="match status" value="1"/>
</dbReference>
<dbReference type="GO" id="GO:0005524">
    <property type="term" value="F:ATP binding"/>
    <property type="evidence" value="ECO:0007669"/>
    <property type="project" value="UniProtKB-KW"/>
</dbReference>
<reference evidence="5 6" key="1">
    <citation type="submission" date="2014-02" db="EMBL/GenBank/DDBJ databases">
        <authorList>
            <person name="Chen C."/>
            <person name="Conrad T.A."/>
            <person name="Zhou Z."/>
            <person name="Lai Z."/>
            <person name="Zhong G."/>
        </authorList>
    </citation>
    <scope>NUCLEOTIDE SEQUENCE [LARGE SCALE GENOMIC DNA]</scope>
    <source>
        <strain evidence="5 6">Nigg3-28</strain>
    </source>
</reference>
<dbReference type="Proteomes" id="UP000260363">
    <property type="component" value="Chromosome"/>
</dbReference>
<gene>
    <name evidence="5" type="ORF">BD36_02535</name>
</gene>
<dbReference type="Gene3D" id="3.40.50.300">
    <property type="entry name" value="P-loop containing nucleotide triphosphate hydrolases"/>
    <property type="match status" value="1"/>
</dbReference>
<dbReference type="Pfam" id="PF00005">
    <property type="entry name" value="ABC_tran"/>
    <property type="match status" value="1"/>
</dbReference>
<evidence type="ECO:0000256" key="3">
    <source>
        <dbReference type="ARBA" id="ARBA00022840"/>
    </source>
</evidence>
<dbReference type="InterPro" id="IPR003593">
    <property type="entry name" value="AAA+_ATPase"/>
</dbReference>
<dbReference type="InterPro" id="IPR003439">
    <property type="entry name" value="ABC_transporter-like_ATP-bd"/>
</dbReference>
<evidence type="ECO:0000256" key="1">
    <source>
        <dbReference type="ARBA" id="ARBA00022448"/>
    </source>
</evidence>
<dbReference type="KEGG" id="cmm:NC80_02355"/>
<dbReference type="InterPro" id="IPR017871">
    <property type="entry name" value="ABC_transporter-like_CS"/>
</dbReference>
<dbReference type="CDD" id="cd03257">
    <property type="entry name" value="ABC_NikE_OppD_transporters"/>
    <property type="match status" value="1"/>
</dbReference>
<dbReference type="GeneID" id="1245830"/>
<dbReference type="GO" id="GO:0016887">
    <property type="term" value="F:ATP hydrolysis activity"/>
    <property type="evidence" value="ECO:0007669"/>
    <property type="project" value="InterPro"/>
</dbReference>
<dbReference type="AlphaFoldDB" id="A0A069ZPV9"/>
<dbReference type="GO" id="GO:0055085">
    <property type="term" value="P:transmembrane transport"/>
    <property type="evidence" value="ECO:0007669"/>
    <property type="project" value="UniProtKB-ARBA"/>
</dbReference>
<organism evidence="5 6">
    <name type="scientific">Chlamydia muridarum</name>
    <dbReference type="NCBI Taxonomy" id="83560"/>
    <lineage>
        <taxon>Bacteria</taxon>
        <taxon>Pseudomonadati</taxon>
        <taxon>Chlamydiota</taxon>
        <taxon>Chlamydiia</taxon>
        <taxon>Chlamydiales</taxon>
        <taxon>Chlamydiaceae</taxon>
        <taxon>Chlamydia/Chlamydophila group</taxon>
        <taxon>Chlamydia</taxon>
    </lineage>
</organism>
<keyword evidence="3 5" id="KW-0067">ATP-binding</keyword>
<dbReference type="KEGG" id="cmg:NC81_02370"/>
<dbReference type="PANTHER" id="PTHR43776:SF8">
    <property type="entry name" value="ABC TRANSPORTER, ATP-BINDING PROTEIN"/>
    <property type="match status" value="1"/>
</dbReference>
<dbReference type="InterPro" id="IPR027417">
    <property type="entry name" value="P-loop_NTPase"/>
</dbReference>
<name>A0A069ZPV9_CHLMR</name>
<feature type="domain" description="ABC transporter" evidence="4">
    <location>
        <begin position="5"/>
        <end position="237"/>
    </location>
</feature>
<dbReference type="PANTHER" id="PTHR43776">
    <property type="entry name" value="TRANSPORT ATP-BINDING PROTEIN"/>
    <property type="match status" value="1"/>
</dbReference>
<keyword evidence="2" id="KW-0547">Nucleotide-binding</keyword>
<dbReference type="PROSITE" id="PS50893">
    <property type="entry name" value="ABC_TRANSPORTER_2"/>
    <property type="match status" value="1"/>
</dbReference>
<sequence>MPKLVTIKNLSLTIRKQTILKNIHMEVHRGECLTIVGASGSGKTSLALTILGLLSPDSQDAITFHLPSKTPKAKAIQMIWQDVYSSLNPMMTVQEIIAEPLHIIGGLSKSQQQAEITRALKLVNLSKSFLSLRPNKLSGGQRQRVAIAKALVCNPELIICDEPLSALDTMNQGLILELFQTIKNQYNNAFLFITHDMSAAYALADKIAVMDQGALVEIASKEEIFFSPQHIKTRELLDAIPSFTFAF</sequence>
<dbReference type="KEGG" id="cmx:DNC_02375"/>
<protein>
    <submittedName>
        <fullName evidence="5">Peptide ABC transporter ATP-binding protein</fullName>
    </submittedName>
</protein>
<dbReference type="EMBL" id="CP007217">
    <property type="protein sequence ID" value="AJR10548.1"/>
    <property type="molecule type" value="Genomic_DNA"/>
</dbReference>
<dbReference type="SMART" id="SM00382">
    <property type="entry name" value="AAA"/>
    <property type="match status" value="1"/>
</dbReference>
<evidence type="ECO:0000313" key="5">
    <source>
        <dbReference type="EMBL" id="AJR10548.1"/>
    </source>
</evidence>
<dbReference type="PATRIC" id="fig|83560.10.peg.485"/>
<proteinExistence type="predicted"/>